<dbReference type="Pfam" id="PF12724">
    <property type="entry name" value="Flavodoxin_5"/>
    <property type="match status" value="1"/>
</dbReference>
<sequence>MKAVILYDSYFGNTEKIAQAVAGVLAKKCEVRVVRTDAFQTDQLSGLDLLVLGSPTRAFSPSDATKAFLKTLKRGSLNGVKAAAFDTRVDVQKIDNKFLKFMAGTFGYAYPSMQNSLKKIGAEISTEGIGFFVLESEGPLQDGELEKAAVWAETLL</sequence>
<organism evidence="2">
    <name type="scientific">bioreactor metagenome</name>
    <dbReference type="NCBI Taxonomy" id="1076179"/>
    <lineage>
        <taxon>unclassified sequences</taxon>
        <taxon>metagenomes</taxon>
        <taxon>ecological metagenomes</taxon>
    </lineage>
</organism>
<gene>
    <name evidence="2" type="ORF">SDC9_144440</name>
</gene>
<feature type="domain" description="Flavodoxin-like" evidence="1">
    <location>
        <begin position="3"/>
        <end position="156"/>
    </location>
</feature>
<dbReference type="Gene3D" id="3.40.50.360">
    <property type="match status" value="1"/>
</dbReference>
<proteinExistence type="predicted"/>
<dbReference type="AlphaFoldDB" id="A0A645E689"/>
<dbReference type="InterPro" id="IPR029039">
    <property type="entry name" value="Flavoprotein-like_sf"/>
</dbReference>
<dbReference type="InterPro" id="IPR026816">
    <property type="entry name" value="Flavodoxin_dom"/>
</dbReference>
<dbReference type="GO" id="GO:0009055">
    <property type="term" value="F:electron transfer activity"/>
    <property type="evidence" value="ECO:0007669"/>
    <property type="project" value="InterPro"/>
</dbReference>
<dbReference type="PROSITE" id="PS00201">
    <property type="entry name" value="FLAVODOXIN"/>
    <property type="match status" value="1"/>
</dbReference>
<evidence type="ECO:0000259" key="1">
    <source>
        <dbReference type="PROSITE" id="PS50902"/>
    </source>
</evidence>
<dbReference type="GO" id="GO:0010181">
    <property type="term" value="F:FMN binding"/>
    <property type="evidence" value="ECO:0007669"/>
    <property type="project" value="InterPro"/>
</dbReference>
<evidence type="ECO:0000313" key="2">
    <source>
        <dbReference type="EMBL" id="MPM97267.1"/>
    </source>
</evidence>
<name>A0A645E689_9ZZZZ</name>
<protein>
    <recommendedName>
        <fullName evidence="1">Flavodoxin-like domain-containing protein</fullName>
    </recommendedName>
</protein>
<dbReference type="SUPFAM" id="SSF52218">
    <property type="entry name" value="Flavoproteins"/>
    <property type="match status" value="1"/>
</dbReference>
<dbReference type="InterPro" id="IPR001226">
    <property type="entry name" value="Flavodoxin_CS"/>
</dbReference>
<dbReference type="EMBL" id="VSSQ01043567">
    <property type="protein sequence ID" value="MPM97267.1"/>
    <property type="molecule type" value="Genomic_DNA"/>
</dbReference>
<reference evidence="2" key="1">
    <citation type="submission" date="2019-08" db="EMBL/GenBank/DDBJ databases">
        <authorList>
            <person name="Kucharzyk K."/>
            <person name="Murdoch R.W."/>
            <person name="Higgins S."/>
            <person name="Loffler F."/>
        </authorList>
    </citation>
    <scope>NUCLEOTIDE SEQUENCE</scope>
</reference>
<accession>A0A645E689</accession>
<comment type="caution">
    <text evidence="2">The sequence shown here is derived from an EMBL/GenBank/DDBJ whole genome shotgun (WGS) entry which is preliminary data.</text>
</comment>
<dbReference type="PROSITE" id="PS50902">
    <property type="entry name" value="FLAVODOXIN_LIKE"/>
    <property type="match status" value="1"/>
</dbReference>
<dbReference type="InterPro" id="IPR008254">
    <property type="entry name" value="Flavodoxin/NO_synth"/>
</dbReference>